<dbReference type="AlphaFoldDB" id="A0ABC8R9N2"/>
<dbReference type="EMBL" id="CAUOFW020001136">
    <property type="protein sequence ID" value="CAK9141457.1"/>
    <property type="molecule type" value="Genomic_DNA"/>
</dbReference>
<evidence type="ECO:0000256" key="1">
    <source>
        <dbReference type="SAM" id="MobiDB-lite"/>
    </source>
</evidence>
<comment type="caution">
    <text evidence="2">The sequence shown here is derived from an EMBL/GenBank/DDBJ whole genome shotgun (WGS) entry which is preliminary data.</text>
</comment>
<accession>A0ABC8R9N2</accession>
<organism evidence="2 3">
    <name type="scientific">Ilex paraguariensis</name>
    <name type="common">yerba mate</name>
    <dbReference type="NCBI Taxonomy" id="185542"/>
    <lineage>
        <taxon>Eukaryota</taxon>
        <taxon>Viridiplantae</taxon>
        <taxon>Streptophyta</taxon>
        <taxon>Embryophyta</taxon>
        <taxon>Tracheophyta</taxon>
        <taxon>Spermatophyta</taxon>
        <taxon>Magnoliopsida</taxon>
        <taxon>eudicotyledons</taxon>
        <taxon>Gunneridae</taxon>
        <taxon>Pentapetalae</taxon>
        <taxon>asterids</taxon>
        <taxon>campanulids</taxon>
        <taxon>Aquifoliales</taxon>
        <taxon>Aquifoliaceae</taxon>
        <taxon>Ilex</taxon>
    </lineage>
</organism>
<feature type="region of interest" description="Disordered" evidence="1">
    <location>
        <begin position="80"/>
        <end position="115"/>
    </location>
</feature>
<name>A0ABC8R9N2_9AQUA</name>
<keyword evidence="3" id="KW-1185">Reference proteome</keyword>
<sequence length="115" mass="12714">MRRALFPTEGETKVLLLSNTHSLLPLSLLLLHFPRVSVPRQSPNPASHSQIQNPNPSFTYILELEFAECGGEALRYKNDFIGGDDGELGRRATGDAEREPSIAEASCSLQSQCFR</sequence>
<evidence type="ECO:0000313" key="2">
    <source>
        <dbReference type="EMBL" id="CAK9141457.1"/>
    </source>
</evidence>
<proteinExistence type="predicted"/>
<feature type="compositionally biased region" description="Basic and acidic residues" evidence="1">
    <location>
        <begin position="87"/>
        <end position="101"/>
    </location>
</feature>
<dbReference type="Proteomes" id="UP001642360">
    <property type="component" value="Unassembled WGS sequence"/>
</dbReference>
<reference evidence="2 3" key="1">
    <citation type="submission" date="2024-02" db="EMBL/GenBank/DDBJ databases">
        <authorList>
            <person name="Vignale AGUSTIN F."/>
            <person name="Sosa J E."/>
            <person name="Modenutti C."/>
        </authorList>
    </citation>
    <scope>NUCLEOTIDE SEQUENCE [LARGE SCALE GENOMIC DNA]</scope>
</reference>
<evidence type="ECO:0000313" key="3">
    <source>
        <dbReference type="Proteomes" id="UP001642360"/>
    </source>
</evidence>
<gene>
    <name evidence="2" type="ORF">ILEXP_LOCUS9041</name>
</gene>
<protein>
    <submittedName>
        <fullName evidence="2">Uncharacterized protein</fullName>
    </submittedName>
</protein>